<name>A0ACB8SS38_9AGAM</name>
<keyword evidence="2" id="KW-1185">Reference proteome</keyword>
<protein>
    <submittedName>
        <fullName evidence="1">Uncharacterized protein</fullName>
    </submittedName>
</protein>
<reference evidence="1" key="1">
    <citation type="submission" date="2021-03" db="EMBL/GenBank/DDBJ databases">
        <authorList>
            <consortium name="DOE Joint Genome Institute"/>
            <person name="Ahrendt S."/>
            <person name="Looney B.P."/>
            <person name="Miyauchi S."/>
            <person name="Morin E."/>
            <person name="Drula E."/>
            <person name="Courty P.E."/>
            <person name="Chicoki N."/>
            <person name="Fauchery L."/>
            <person name="Kohler A."/>
            <person name="Kuo A."/>
            <person name="Labutti K."/>
            <person name="Pangilinan J."/>
            <person name="Lipzen A."/>
            <person name="Riley R."/>
            <person name="Andreopoulos W."/>
            <person name="He G."/>
            <person name="Johnson J."/>
            <person name="Barry K.W."/>
            <person name="Grigoriev I.V."/>
            <person name="Nagy L."/>
            <person name="Hibbett D."/>
            <person name="Henrissat B."/>
            <person name="Matheny P.B."/>
            <person name="Labbe J."/>
            <person name="Martin F."/>
        </authorList>
    </citation>
    <scope>NUCLEOTIDE SEQUENCE</scope>
    <source>
        <strain evidence="1">HHB10654</strain>
    </source>
</reference>
<evidence type="ECO:0000313" key="2">
    <source>
        <dbReference type="Proteomes" id="UP000814140"/>
    </source>
</evidence>
<gene>
    <name evidence="1" type="ORF">BV25DRAFT_1192217</name>
</gene>
<organism evidence="1 2">
    <name type="scientific">Artomyces pyxidatus</name>
    <dbReference type="NCBI Taxonomy" id="48021"/>
    <lineage>
        <taxon>Eukaryota</taxon>
        <taxon>Fungi</taxon>
        <taxon>Dikarya</taxon>
        <taxon>Basidiomycota</taxon>
        <taxon>Agaricomycotina</taxon>
        <taxon>Agaricomycetes</taxon>
        <taxon>Russulales</taxon>
        <taxon>Auriscalpiaceae</taxon>
        <taxon>Artomyces</taxon>
    </lineage>
</organism>
<sequence length="271" mass="29582">MPIKQQRRRKGGGGKRNARQRNTHARRSAGLNGGIGKASAARTATQITDVIETTPGRVPHVGDCRLHCLEGAIRPAGLAATSAGPQTGCDLGTTFTTRITTTRHKSGKESETGGDGTIMHEERRLAAVDGDAIDLVSGLLRSCLCTYHGFSQKSWRTAPRLHLRDSECHRMGLVVIFHDHCRLIGYVSRCTTFMHIAQESFSINVRCLGTPQRSLLASRRSSSRPSTRIKNFSLSCLTSVPLSGLYTVSTLMYLLYGPNGCDCAIDLCRRR</sequence>
<dbReference type="EMBL" id="MU277232">
    <property type="protein sequence ID" value="KAI0058721.1"/>
    <property type="molecule type" value="Genomic_DNA"/>
</dbReference>
<proteinExistence type="predicted"/>
<comment type="caution">
    <text evidence="1">The sequence shown here is derived from an EMBL/GenBank/DDBJ whole genome shotgun (WGS) entry which is preliminary data.</text>
</comment>
<dbReference type="Proteomes" id="UP000814140">
    <property type="component" value="Unassembled WGS sequence"/>
</dbReference>
<evidence type="ECO:0000313" key="1">
    <source>
        <dbReference type="EMBL" id="KAI0058721.1"/>
    </source>
</evidence>
<reference evidence="1" key="2">
    <citation type="journal article" date="2022" name="New Phytol.">
        <title>Evolutionary transition to the ectomycorrhizal habit in the genomes of a hyperdiverse lineage of mushroom-forming fungi.</title>
        <authorList>
            <person name="Looney B."/>
            <person name="Miyauchi S."/>
            <person name="Morin E."/>
            <person name="Drula E."/>
            <person name="Courty P.E."/>
            <person name="Kohler A."/>
            <person name="Kuo A."/>
            <person name="LaButti K."/>
            <person name="Pangilinan J."/>
            <person name="Lipzen A."/>
            <person name="Riley R."/>
            <person name="Andreopoulos W."/>
            <person name="He G."/>
            <person name="Johnson J."/>
            <person name="Nolan M."/>
            <person name="Tritt A."/>
            <person name="Barry K.W."/>
            <person name="Grigoriev I.V."/>
            <person name="Nagy L.G."/>
            <person name="Hibbett D."/>
            <person name="Henrissat B."/>
            <person name="Matheny P.B."/>
            <person name="Labbe J."/>
            <person name="Martin F.M."/>
        </authorList>
    </citation>
    <scope>NUCLEOTIDE SEQUENCE</scope>
    <source>
        <strain evidence="1">HHB10654</strain>
    </source>
</reference>
<accession>A0ACB8SS38</accession>